<dbReference type="KEGG" id="pprc:PFLCHA0_c37440"/>
<dbReference type="EMBL" id="CP003190">
    <property type="protein sequence ID" value="AGL85511.1"/>
    <property type="molecule type" value="Genomic_DNA"/>
</dbReference>
<sequence length="567" mass="62611">MPCGPPSSACVPAVAARCCAGRSKPTIGPCGACRWRRKAARPWPLPTAPWRRRATPRRRPCELPCKAVPGSCGCSSAGAGWPIRRLSPGPPGTEVGMRWVCILFPQLALDAVLRQRAEPEAPLALLSGTPQRRVIQAVNAAARELGLRPGQSLTAAQALTKAFASAEYDPRQIEHWQQFLAAWAYGFSSQVSVAYPRTLVLEIESSLGLFGPWPQLEARLRRELQALGFRHRIVAAPNPAAARALANAYDGLAVADCEALAQALGAMPIERLGLAPEQATALSRMGVRSFQQLRELPRPSLARRFDGSLLKHLDTLLGERPLGLAFYQPPDRFDLRIELNFDVQSHQALLFPLRRLTADLAAFLCGRDSGVQRFALHLEHAEGADTLIPVGLLSAERDPAMLFELARGRLEQIQVPAPVRNLRLVAEDLPLFVPQHSELFDERPQQNLPWEQLRERLRARLGDDAVQGLGHRADHRPERSWQAQTDSRPCPATPGLRRPGWLFSEPQVLGEGSVRILMGPERIESGWWDGADVRRDYYLIETAAGQQGWAYRQVGEPGPLLLQGWFA</sequence>
<dbReference type="eggNOG" id="COG0389">
    <property type="taxonomic scope" value="Bacteria"/>
</dbReference>
<evidence type="ECO:0000313" key="5">
    <source>
        <dbReference type="Proteomes" id="UP000013940"/>
    </source>
</evidence>
<dbReference type="Proteomes" id="UP000013940">
    <property type="component" value="Chromosome"/>
</dbReference>
<accession>A0A2C9EPH4</accession>
<gene>
    <name evidence="4" type="ORF">PFLCHA0_c37440</name>
</gene>
<reference evidence="5" key="1">
    <citation type="journal article" date="2014" name="Genome Announc.">
        <title>Full-genome sequence of the plant growth-promoting bacterium Pseudomonas protegens CHA0.</title>
        <authorList>
            <person name="Jousset A."/>
            <person name="Schuldes J."/>
            <person name="Keel C."/>
            <person name="Maurhofer M."/>
            <person name="Daniel R."/>
            <person name="Scheu S."/>
            <person name="Thuermer A."/>
        </authorList>
    </citation>
    <scope>NUCLEOTIDE SEQUENCE [LARGE SCALE GENOMIC DNA]</scope>
    <source>
        <strain evidence="5">DSM 19095 / LMG 27888 / CFBP 6595 / CHA0</strain>
    </source>
</reference>
<evidence type="ECO:0000313" key="4">
    <source>
        <dbReference type="EMBL" id="AGL85511.1"/>
    </source>
</evidence>
<evidence type="ECO:0000259" key="3">
    <source>
        <dbReference type="Pfam" id="PF00817"/>
    </source>
</evidence>
<dbReference type="PANTHER" id="PTHR35369">
    <property type="entry name" value="BLR3025 PROTEIN-RELATED"/>
    <property type="match status" value="1"/>
</dbReference>
<protein>
    <recommendedName>
        <fullName evidence="3">UmuC domain-containing protein</fullName>
    </recommendedName>
</protein>
<dbReference type="AlphaFoldDB" id="A0A2C9EPH4"/>
<feature type="region of interest" description="Disordered" evidence="2">
    <location>
        <begin position="469"/>
        <end position="493"/>
    </location>
</feature>
<dbReference type="PANTHER" id="PTHR35369:SF2">
    <property type="entry name" value="BLR3025 PROTEIN"/>
    <property type="match status" value="1"/>
</dbReference>
<dbReference type="InterPro" id="IPR050356">
    <property type="entry name" value="SulA_CellDiv_inhibitor"/>
</dbReference>
<feature type="domain" description="UmuC" evidence="3">
    <location>
        <begin position="120"/>
        <end position="245"/>
    </location>
</feature>
<dbReference type="HOGENOM" id="CLU_028184_0_1_6"/>
<dbReference type="CDD" id="cd03468">
    <property type="entry name" value="PolY_like"/>
    <property type="match status" value="1"/>
</dbReference>
<dbReference type="InterPro" id="IPR001126">
    <property type="entry name" value="UmuC"/>
</dbReference>
<dbReference type="GO" id="GO:0006281">
    <property type="term" value="P:DNA repair"/>
    <property type="evidence" value="ECO:0007669"/>
    <property type="project" value="InterPro"/>
</dbReference>
<keyword evidence="1" id="KW-0227">DNA damage</keyword>
<dbReference type="InterPro" id="IPR043502">
    <property type="entry name" value="DNA/RNA_pol_sf"/>
</dbReference>
<proteinExistence type="predicted"/>
<evidence type="ECO:0000256" key="1">
    <source>
        <dbReference type="ARBA" id="ARBA00022763"/>
    </source>
</evidence>
<dbReference type="Pfam" id="PF00817">
    <property type="entry name" value="IMS"/>
    <property type="match status" value="1"/>
</dbReference>
<evidence type="ECO:0000256" key="2">
    <source>
        <dbReference type="SAM" id="MobiDB-lite"/>
    </source>
</evidence>
<dbReference type="SUPFAM" id="SSF56672">
    <property type="entry name" value="DNA/RNA polymerases"/>
    <property type="match status" value="1"/>
</dbReference>
<organism evidence="4 5">
    <name type="scientific">Pseudomonas protegens (strain DSM 19095 / LMG 27888 / CFBP 6595 / CHA0)</name>
    <dbReference type="NCBI Taxonomy" id="1124983"/>
    <lineage>
        <taxon>Bacteria</taxon>
        <taxon>Pseudomonadati</taxon>
        <taxon>Pseudomonadota</taxon>
        <taxon>Gammaproteobacteria</taxon>
        <taxon>Pseudomonadales</taxon>
        <taxon>Pseudomonadaceae</taxon>
        <taxon>Pseudomonas</taxon>
    </lineage>
</organism>
<name>A0A2C9EPH4_PSEPH</name>